<organism evidence="1 2">
    <name type="scientific">Strongylus vulgaris</name>
    <name type="common">Blood worm</name>
    <dbReference type="NCBI Taxonomy" id="40348"/>
    <lineage>
        <taxon>Eukaryota</taxon>
        <taxon>Metazoa</taxon>
        <taxon>Ecdysozoa</taxon>
        <taxon>Nematoda</taxon>
        <taxon>Chromadorea</taxon>
        <taxon>Rhabditida</taxon>
        <taxon>Rhabditina</taxon>
        <taxon>Rhabditomorpha</taxon>
        <taxon>Strongyloidea</taxon>
        <taxon>Strongylidae</taxon>
        <taxon>Strongylus</taxon>
    </lineage>
</organism>
<reference evidence="1 2" key="1">
    <citation type="submission" date="2018-11" db="EMBL/GenBank/DDBJ databases">
        <authorList>
            <consortium name="Pathogen Informatics"/>
        </authorList>
    </citation>
    <scope>NUCLEOTIDE SEQUENCE [LARGE SCALE GENOMIC DNA]</scope>
</reference>
<gene>
    <name evidence="1" type="ORF">SVUK_LOCUS16073</name>
</gene>
<evidence type="ECO:0000313" key="1">
    <source>
        <dbReference type="EMBL" id="VDM81075.1"/>
    </source>
</evidence>
<dbReference type="EMBL" id="UYYB01111314">
    <property type="protein sequence ID" value="VDM81075.1"/>
    <property type="molecule type" value="Genomic_DNA"/>
</dbReference>
<sequence>METMLEPESEDRPSKYLSSTFGTLINHRRVQREAPVLDRKPMLYFATSAAAAISHTSEGTDLCFSLPYEPFAASNLQKKLKKLVFLELQHVGLLVEEFKMRWSET</sequence>
<dbReference type="Proteomes" id="UP000270094">
    <property type="component" value="Unassembled WGS sequence"/>
</dbReference>
<evidence type="ECO:0000313" key="2">
    <source>
        <dbReference type="Proteomes" id="UP000270094"/>
    </source>
</evidence>
<protein>
    <submittedName>
        <fullName evidence="1">Uncharacterized protein</fullName>
    </submittedName>
</protein>
<accession>A0A3P7LEP5</accession>
<name>A0A3P7LEP5_STRVU</name>
<keyword evidence="2" id="KW-1185">Reference proteome</keyword>
<proteinExistence type="predicted"/>
<dbReference type="AlphaFoldDB" id="A0A3P7LEP5"/>